<evidence type="ECO:0000313" key="1">
    <source>
        <dbReference type="EMBL" id="QKX51718.1"/>
    </source>
</evidence>
<accession>A0A7H8QCI0</accession>
<protein>
    <submittedName>
        <fullName evidence="1">Uncharacterized protein</fullName>
    </submittedName>
</protein>
<dbReference type="RefSeq" id="WP_176294816.1">
    <property type="nucleotide sequence ID" value="NZ_CP051177.1"/>
</dbReference>
<proteinExistence type="predicted"/>
<keyword evidence="2" id="KW-1185">Reference proteome</keyword>
<sequence length="499" mass="54686">MKSIKNEKGYALVVVLLLIVLVLGISATFISGSLNNAKQEKTVDLSNQSVAAAEMGILYYSTDFERSLDQIKQEVLNQTRLELDKIVACLYAGNKDACDTSAERTAWEQNIDRQMKQLYVKKILIKINELIKINGTQTAPFTSTQSNYAPQTWKLMNVAYTPSELQTVSNVLVDRIVAKGKLEVKMDVKGTSMSSPKTLNSLFTVNIPASFLNKGEVYNVGQEIIAGKEDAAYQDVFKLTPPTQSCDALLTSVIAGTARAPFECKMTGDQKLATFIAKVTAAGKNPMDFWVHVDDFQRNVCTSNCNSIDFLGTNVVVKATDAGASSNMNNLVNGNLIINGTLTTGQNMNNLGKNMSKQTIVLKEMYIGGNIKNLFYTNLMILGKDTGEDSRLHVVGQFQIDNYTHLCMDIDRILPADLERLAATIEVTNSGRIIYYSAVGKTFALTGLDAANRTKLYVAKAASYGEFLNNCGIGIKSTQTVPISSPVVIDTDFDFEVDY</sequence>
<organism evidence="1 2">
    <name type="scientific">Planococcus glaciei</name>
    <dbReference type="NCBI Taxonomy" id="459472"/>
    <lineage>
        <taxon>Bacteria</taxon>
        <taxon>Bacillati</taxon>
        <taxon>Bacillota</taxon>
        <taxon>Bacilli</taxon>
        <taxon>Bacillales</taxon>
        <taxon>Caryophanaceae</taxon>
        <taxon>Planococcus</taxon>
    </lineage>
</organism>
<name>A0A7H8QCI0_9BACL</name>
<reference evidence="1 2" key="1">
    <citation type="submission" date="2020-04" db="EMBL/GenBank/DDBJ databases">
        <authorList>
            <person name="Pajer P."/>
            <person name="Broz P."/>
        </authorList>
    </citation>
    <scope>NUCLEOTIDE SEQUENCE [LARGE SCALE GENOMIC DNA]</scope>
    <source>
        <strain evidence="2">NRL-ATB46093</strain>
    </source>
</reference>
<dbReference type="EMBL" id="CP051177">
    <property type="protein sequence ID" value="QKX51718.1"/>
    <property type="molecule type" value="Genomic_DNA"/>
</dbReference>
<evidence type="ECO:0000313" key="2">
    <source>
        <dbReference type="Proteomes" id="UP000509222"/>
    </source>
</evidence>
<reference evidence="2" key="2">
    <citation type="submission" date="2020-06" db="EMBL/GenBank/DDBJ databases">
        <title>Isolation of Planomicrobium glaciei.</title>
        <authorList>
            <person name="Malisova L."/>
            <person name="Safrankova R."/>
            <person name="Jakubu V."/>
            <person name="Spanelova P."/>
        </authorList>
    </citation>
    <scope>NUCLEOTIDE SEQUENCE [LARGE SCALE GENOMIC DNA]</scope>
    <source>
        <strain evidence="2">NRL-ATB46093</strain>
    </source>
</reference>
<dbReference type="Proteomes" id="UP000509222">
    <property type="component" value="Chromosome"/>
</dbReference>
<dbReference type="AlphaFoldDB" id="A0A7H8QCI0"/>
<gene>
    <name evidence="1" type="ORF">HF394_14710</name>
</gene>